<accession>A0AAN7KD31</accession>
<feature type="region of interest" description="Disordered" evidence="1">
    <location>
        <begin position="1"/>
        <end position="29"/>
    </location>
</feature>
<organism evidence="2 3">
    <name type="scientific">Trapa natans</name>
    <name type="common">Water chestnut</name>
    <dbReference type="NCBI Taxonomy" id="22666"/>
    <lineage>
        <taxon>Eukaryota</taxon>
        <taxon>Viridiplantae</taxon>
        <taxon>Streptophyta</taxon>
        <taxon>Embryophyta</taxon>
        <taxon>Tracheophyta</taxon>
        <taxon>Spermatophyta</taxon>
        <taxon>Magnoliopsida</taxon>
        <taxon>eudicotyledons</taxon>
        <taxon>Gunneridae</taxon>
        <taxon>Pentapetalae</taxon>
        <taxon>rosids</taxon>
        <taxon>malvids</taxon>
        <taxon>Myrtales</taxon>
        <taxon>Lythraceae</taxon>
        <taxon>Trapa</taxon>
    </lineage>
</organism>
<evidence type="ECO:0000256" key="1">
    <source>
        <dbReference type="SAM" id="MobiDB-lite"/>
    </source>
</evidence>
<reference evidence="2 3" key="1">
    <citation type="journal article" date="2023" name="Hortic Res">
        <title>Pangenome of water caltrop reveals structural variations and asymmetric subgenome divergence after allopolyploidization.</title>
        <authorList>
            <person name="Zhang X."/>
            <person name="Chen Y."/>
            <person name="Wang L."/>
            <person name="Yuan Y."/>
            <person name="Fang M."/>
            <person name="Shi L."/>
            <person name="Lu R."/>
            <person name="Comes H.P."/>
            <person name="Ma Y."/>
            <person name="Chen Y."/>
            <person name="Huang G."/>
            <person name="Zhou Y."/>
            <person name="Zheng Z."/>
            <person name="Qiu Y."/>
        </authorList>
    </citation>
    <scope>NUCLEOTIDE SEQUENCE [LARGE SCALE GENOMIC DNA]</scope>
    <source>
        <strain evidence="2">F231</strain>
    </source>
</reference>
<name>A0AAN7KD31_TRANT</name>
<keyword evidence="3" id="KW-1185">Reference proteome</keyword>
<protein>
    <submittedName>
        <fullName evidence="2">Uncharacterized protein</fullName>
    </submittedName>
</protein>
<proteinExistence type="predicted"/>
<gene>
    <name evidence="2" type="ORF">SAY86_025786</name>
</gene>
<evidence type="ECO:0000313" key="2">
    <source>
        <dbReference type="EMBL" id="KAK4764696.1"/>
    </source>
</evidence>
<evidence type="ECO:0000313" key="3">
    <source>
        <dbReference type="Proteomes" id="UP001346149"/>
    </source>
</evidence>
<sequence length="164" mass="17715">MDDPPAVRLRHELPHRQVPASPEQDHGNGGDLCGGAGLPHHLQLAPDAEAGMGPGRGCRSPQRLLGGYRGCSARLHLQRHMRPGLGGVLMEGLPQPLELRAAVPCLRRHALLGGLVFHGTDLICRIFEERRGFCGCPVHLHEHLGVDSDGGPWDECCDKCEGIE</sequence>
<dbReference type="EMBL" id="JAXQNO010000023">
    <property type="protein sequence ID" value="KAK4764696.1"/>
    <property type="molecule type" value="Genomic_DNA"/>
</dbReference>
<dbReference type="Proteomes" id="UP001346149">
    <property type="component" value="Unassembled WGS sequence"/>
</dbReference>
<comment type="caution">
    <text evidence="2">The sequence shown here is derived from an EMBL/GenBank/DDBJ whole genome shotgun (WGS) entry which is preliminary data.</text>
</comment>
<dbReference type="AlphaFoldDB" id="A0AAN7KD31"/>